<name>A0A2A7W6T9_9BACI</name>
<dbReference type="Proteomes" id="UP000220045">
    <property type="component" value="Unassembled WGS sequence"/>
</dbReference>
<gene>
    <name evidence="1" type="ORF">CN684_00675</name>
</gene>
<comment type="caution">
    <text evidence="1">The sequence shown here is derived from an EMBL/GenBank/DDBJ whole genome shotgun (WGS) entry which is preliminary data.</text>
</comment>
<protein>
    <submittedName>
        <fullName evidence="1">Uncharacterized protein</fullName>
    </submittedName>
</protein>
<sequence>MRQKSKKFICENFDIQARYEVGDMYSLLTEELWKFGAESPKRFEEIMSYLAILDYRCDIRLLQFKRGFLANKRKGE</sequence>
<organism evidence="1 2">
    <name type="scientific">Bacillus wiedmannii</name>
    <dbReference type="NCBI Taxonomy" id="1890302"/>
    <lineage>
        <taxon>Bacteria</taxon>
        <taxon>Bacillati</taxon>
        <taxon>Bacillota</taxon>
        <taxon>Bacilli</taxon>
        <taxon>Bacillales</taxon>
        <taxon>Bacillaceae</taxon>
        <taxon>Bacillus</taxon>
        <taxon>Bacillus cereus group</taxon>
    </lineage>
</organism>
<evidence type="ECO:0000313" key="2">
    <source>
        <dbReference type="Proteomes" id="UP000220045"/>
    </source>
</evidence>
<dbReference type="EMBL" id="NUEL01000003">
    <property type="protein sequence ID" value="PEJ11508.1"/>
    <property type="molecule type" value="Genomic_DNA"/>
</dbReference>
<dbReference type="AlphaFoldDB" id="A0A2A7W6T9"/>
<proteinExistence type="predicted"/>
<reference evidence="1 2" key="1">
    <citation type="submission" date="2017-09" db="EMBL/GenBank/DDBJ databases">
        <title>Large-scale bioinformatics analysis of Bacillus genomes uncovers conserved roles of natural products in bacterial physiology.</title>
        <authorList>
            <consortium name="Agbiome Team Llc"/>
            <person name="Bleich R.M."/>
            <person name="Grubbs K.J."/>
            <person name="Santa Maria K.C."/>
            <person name="Allen S.E."/>
            <person name="Farag S."/>
            <person name="Shank E.A."/>
            <person name="Bowers A."/>
        </authorList>
    </citation>
    <scope>NUCLEOTIDE SEQUENCE [LARGE SCALE GENOMIC DNA]</scope>
    <source>
        <strain evidence="1 2">AFS004017</strain>
    </source>
</reference>
<accession>A0A2A7W6T9</accession>
<evidence type="ECO:0000313" key="1">
    <source>
        <dbReference type="EMBL" id="PEJ11508.1"/>
    </source>
</evidence>